<dbReference type="Pfam" id="PF13456">
    <property type="entry name" value="RVT_3"/>
    <property type="match status" value="1"/>
</dbReference>
<dbReference type="InterPro" id="IPR002156">
    <property type="entry name" value="RNaseH_domain"/>
</dbReference>
<name>A0AAV3RRY8_LITER</name>
<evidence type="ECO:0000313" key="2">
    <source>
        <dbReference type="EMBL" id="GAA0183764.1"/>
    </source>
</evidence>
<dbReference type="InterPro" id="IPR044730">
    <property type="entry name" value="RNase_H-like_dom_plant"/>
</dbReference>
<evidence type="ECO:0000313" key="3">
    <source>
        <dbReference type="Proteomes" id="UP001454036"/>
    </source>
</evidence>
<sequence length="93" mass="10255">MEPVTMLKGAIQGWRPPSSGFIKMNSDAGWDKSSRLDTMGAVWRDAKGVFGGAVFQQLHHVDSSLVAEALALREALSVALQQGHRRVEMERFT</sequence>
<evidence type="ECO:0000259" key="1">
    <source>
        <dbReference type="Pfam" id="PF13456"/>
    </source>
</evidence>
<dbReference type="GO" id="GO:0003676">
    <property type="term" value="F:nucleic acid binding"/>
    <property type="evidence" value="ECO:0007669"/>
    <property type="project" value="InterPro"/>
</dbReference>
<protein>
    <recommendedName>
        <fullName evidence="1">RNase H type-1 domain-containing protein</fullName>
    </recommendedName>
</protein>
<comment type="caution">
    <text evidence="2">The sequence shown here is derived from an EMBL/GenBank/DDBJ whole genome shotgun (WGS) entry which is preliminary data.</text>
</comment>
<reference evidence="2 3" key="1">
    <citation type="submission" date="2024-01" db="EMBL/GenBank/DDBJ databases">
        <title>The complete chloroplast genome sequence of Lithospermum erythrorhizon: insights into the phylogenetic relationship among Boraginaceae species and the maternal lineages of purple gromwells.</title>
        <authorList>
            <person name="Okada T."/>
            <person name="Watanabe K."/>
        </authorList>
    </citation>
    <scope>NUCLEOTIDE SEQUENCE [LARGE SCALE GENOMIC DNA]</scope>
</reference>
<feature type="domain" description="RNase H type-1" evidence="1">
    <location>
        <begin position="25"/>
        <end position="90"/>
    </location>
</feature>
<dbReference type="Proteomes" id="UP001454036">
    <property type="component" value="Unassembled WGS sequence"/>
</dbReference>
<dbReference type="PANTHER" id="PTHR47074">
    <property type="entry name" value="BNAC02G40300D PROTEIN"/>
    <property type="match status" value="1"/>
</dbReference>
<dbReference type="AlphaFoldDB" id="A0AAV3RRY8"/>
<organism evidence="2 3">
    <name type="scientific">Lithospermum erythrorhizon</name>
    <name type="common">Purple gromwell</name>
    <name type="synonym">Lithospermum officinale var. erythrorhizon</name>
    <dbReference type="NCBI Taxonomy" id="34254"/>
    <lineage>
        <taxon>Eukaryota</taxon>
        <taxon>Viridiplantae</taxon>
        <taxon>Streptophyta</taxon>
        <taxon>Embryophyta</taxon>
        <taxon>Tracheophyta</taxon>
        <taxon>Spermatophyta</taxon>
        <taxon>Magnoliopsida</taxon>
        <taxon>eudicotyledons</taxon>
        <taxon>Gunneridae</taxon>
        <taxon>Pentapetalae</taxon>
        <taxon>asterids</taxon>
        <taxon>lamiids</taxon>
        <taxon>Boraginales</taxon>
        <taxon>Boraginaceae</taxon>
        <taxon>Boraginoideae</taxon>
        <taxon>Lithospermeae</taxon>
        <taxon>Lithospermum</taxon>
    </lineage>
</organism>
<dbReference type="CDD" id="cd06222">
    <property type="entry name" value="RNase_H_like"/>
    <property type="match status" value="1"/>
</dbReference>
<dbReference type="InterPro" id="IPR052929">
    <property type="entry name" value="RNase_H-like_EbsB-rel"/>
</dbReference>
<accession>A0AAV3RRY8</accession>
<gene>
    <name evidence="2" type="ORF">LIER_31118</name>
</gene>
<dbReference type="EMBL" id="BAABME010011436">
    <property type="protein sequence ID" value="GAA0183764.1"/>
    <property type="molecule type" value="Genomic_DNA"/>
</dbReference>
<dbReference type="GO" id="GO:0004523">
    <property type="term" value="F:RNA-DNA hybrid ribonuclease activity"/>
    <property type="evidence" value="ECO:0007669"/>
    <property type="project" value="InterPro"/>
</dbReference>
<keyword evidence="3" id="KW-1185">Reference proteome</keyword>
<proteinExistence type="predicted"/>
<dbReference type="PANTHER" id="PTHR47074:SF11">
    <property type="entry name" value="REVERSE TRANSCRIPTASE-LIKE PROTEIN"/>
    <property type="match status" value="1"/>
</dbReference>